<dbReference type="EMBL" id="CP007547">
    <property type="protein sequence ID" value="AIL45293.1"/>
    <property type="molecule type" value="Genomic_DNA"/>
</dbReference>
<name>A0A077EFF4_9FLAO</name>
<dbReference type="HOGENOM" id="CLU_2953116_0_0_10"/>
<proteinExistence type="predicted"/>
<reference evidence="1" key="1">
    <citation type="journal article" date="2013" name="Lancet">
        <title>First case of E anophelis outbreak in an intensive-care unit.</title>
        <authorList>
            <person name="Teo J."/>
            <person name="Tan S.Y."/>
            <person name="Tay M."/>
            <person name="Ding Y."/>
            <person name="Kjelleberg S."/>
            <person name="Givskov M."/>
            <person name="Lin R.T."/>
            <person name="Yang L."/>
        </authorList>
    </citation>
    <scope>NUCLEOTIDE SEQUENCE [LARGE SCALE GENOMIC DNA]</scope>
    <source>
        <strain evidence="1">NUHP1</strain>
    </source>
</reference>
<gene>
    <name evidence="1" type="ORF">BD94_1518</name>
</gene>
<dbReference type="AlphaFoldDB" id="A0A077EFF4"/>
<evidence type="ECO:0000313" key="1">
    <source>
        <dbReference type="EMBL" id="AIL45293.1"/>
    </source>
</evidence>
<reference evidence="1" key="2">
    <citation type="journal article" date="2015" name="Genome Biol. Evol.">
        <title>Complete Genome Sequence and Transcriptomic Analysis of the Novel Pathogen Elizabethkingia anophelis in Response to Oxidative Stress.</title>
        <authorList>
            <person name="Li Y."/>
            <person name="Liu Y."/>
            <person name="Chew S.C."/>
            <person name="Tay M."/>
            <person name="Salido M.M."/>
            <person name="Teo J."/>
            <person name="Lauro F.M."/>
            <person name="Givskov M."/>
            <person name="Yang L."/>
        </authorList>
    </citation>
    <scope>NUCLEOTIDE SEQUENCE</scope>
    <source>
        <strain evidence="1">NUHP1</strain>
    </source>
</reference>
<dbReference type="KEGG" id="eao:BD94_1518"/>
<protein>
    <submittedName>
        <fullName evidence="1">Uncharacterized protein</fullName>
    </submittedName>
</protein>
<organism evidence="1 2">
    <name type="scientific">Elizabethkingia anophelis NUHP1</name>
    <dbReference type="NCBI Taxonomy" id="1338011"/>
    <lineage>
        <taxon>Bacteria</taxon>
        <taxon>Pseudomonadati</taxon>
        <taxon>Bacteroidota</taxon>
        <taxon>Flavobacteriia</taxon>
        <taxon>Flavobacteriales</taxon>
        <taxon>Weeksellaceae</taxon>
        <taxon>Elizabethkingia</taxon>
    </lineage>
</organism>
<accession>A0A077EFF4</accession>
<evidence type="ECO:0000313" key="2">
    <source>
        <dbReference type="Proteomes" id="UP000028933"/>
    </source>
</evidence>
<sequence>MTLYTFSYPIDFYGSGICILISVLKERTDNNTLIVTNCLKIDFLLKIIRDTGNNKGSTF</sequence>
<dbReference type="STRING" id="1338011.BD94_1518"/>
<dbReference type="Proteomes" id="UP000028933">
    <property type="component" value="Chromosome"/>
</dbReference>